<proteinExistence type="predicted"/>
<evidence type="ECO:0000313" key="3">
    <source>
        <dbReference type="EMBL" id="SES67876.1"/>
    </source>
</evidence>
<dbReference type="RefSeq" id="WP_170834627.1">
    <property type="nucleotide sequence ID" value="NZ_FOHU01000001.1"/>
</dbReference>
<dbReference type="GO" id="GO:0035438">
    <property type="term" value="F:cyclic-di-GMP binding"/>
    <property type="evidence" value="ECO:0007669"/>
    <property type="project" value="InterPro"/>
</dbReference>
<dbReference type="Pfam" id="PF12945">
    <property type="entry name" value="PilZNR"/>
    <property type="match status" value="1"/>
</dbReference>
<feature type="domain" description="PilZ" evidence="1">
    <location>
        <begin position="102"/>
        <end position="204"/>
    </location>
</feature>
<feature type="domain" description="Type III secretion system flagellar brake protein YcgR PilZN" evidence="2">
    <location>
        <begin position="8"/>
        <end position="93"/>
    </location>
</feature>
<sequence>MNLMTELKIGEKIEIYPFKSRMNITSRTITSQLTDIKDNKLFISNPIKQGASYPLHTGQKIIILFYRDEKGIFSFTGEVLQRVDMNIPIYIIKPISDPEKNQRRLYFRLKTLMKVMIRSLDSSNAVEGFTKDISGGGLRVATKTSLKPGEKVECTLFLSDSESATLVGEVIRSIKDPITNEFELGIKYMDITDSTRNEIIAFVFKKQRELRQKGLM</sequence>
<dbReference type="InterPro" id="IPR009926">
    <property type="entry name" value="T3SS_YcgR_PilZN"/>
</dbReference>
<gene>
    <name evidence="3" type="ORF">SAMN05660297_00212</name>
</gene>
<protein>
    <submittedName>
        <fullName evidence="3">C-di-GMP-binding flagellar brake protein YcgR, contains PilZNR and PilZ domains</fullName>
    </submittedName>
</protein>
<dbReference type="Gene3D" id="2.40.10.220">
    <property type="entry name" value="predicted glycosyltransferase like domains"/>
    <property type="match status" value="1"/>
</dbReference>
<dbReference type="SUPFAM" id="SSF141371">
    <property type="entry name" value="PilZ domain-like"/>
    <property type="match status" value="1"/>
</dbReference>
<keyword evidence="4" id="KW-1185">Reference proteome</keyword>
<dbReference type="InterPro" id="IPR009875">
    <property type="entry name" value="PilZ_domain"/>
</dbReference>
<dbReference type="Proteomes" id="UP000199568">
    <property type="component" value="Unassembled WGS sequence"/>
</dbReference>
<dbReference type="Pfam" id="PF07238">
    <property type="entry name" value="PilZ"/>
    <property type="match status" value="1"/>
</dbReference>
<keyword evidence="3" id="KW-0966">Cell projection</keyword>
<evidence type="ECO:0000259" key="2">
    <source>
        <dbReference type="Pfam" id="PF12945"/>
    </source>
</evidence>
<keyword evidence="3" id="KW-0282">Flagellum</keyword>
<dbReference type="EMBL" id="FOHU01000001">
    <property type="protein sequence ID" value="SES67876.1"/>
    <property type="molecule type" value="Genomic_DNA"/>
</dbReference>
<reference evidence="3 4" key="1">
    <citation type="submission" date="2016-10" db="EMBL/GenBank/DDBJ databases">
        <authorList>
            <person name="de Groot N.N."/>
        </authorList>
    </citation>
    <scope>NUCLEOTIDE SEQUENCE [LARGE SCALE GENOMIC DNA]</scope>
    <source>
        <strain evidence="3 4">DSM 18979</strain>
    </source>
</reference>
<evidence type="ECO:0000313" key="4">
    <source>
        <dbReference type="Proteomes" id="UP000199568"/>
    </source>
</evidence>
<keyword evidence="3" id="KW-0969">Cilium</keyword>
<name>A0A1H9YFR8_9FIRM</name>
<evidence type="ECO:0000259" key="1">
    <source>
        <dbReference type="Pfam" id="PF07238"/>
    </source>
</evidence>
<dbReference type="STRING" id="426128.SAMN05660297_00212"/>
<organism evidence="3 4">
    <name type="scientific">Natronincola peptidivorans</name>
    <dbReference type="NCBI Taxonomy" id="426128"/>
    <lineage>
        <taxon>Bacteria</taxon>
        <taxon>Bacillati</taxon>
        <taxon>Bacillota</taxon>
        <taxon>Clostridia</taxon>
        <taxon>Peptostreptococcales</taxon>
        <taxon>Natronincolaceae</taxon>
        <taxon>Natronincola</taxon>
    </lineage>
</organism>
<accession>A0A1H9YFR8</accession>
<dbReference type="AlphaFoldDB" id="A0A1H9YFR8"/>